<accession>A0A5J4UXE3</accession>
<evidence type="ECO:0000256" key="1">
    <source>
        <dbReference type="SAM" id="MobiDB-lite"/>
    </source>
</evidence>
<reference evidence="2 3" key="1">
    <citation type="submission" date="2019-03" db="EMBL/GenBank/DDBJ databases">
        <title>Single cell metagenomics reveals metabolic interactions within the superorganism composed of flagellate Streblomastix strix and complex community of Bacteroidetes bacteria on its surface.</title>
        <authorList>
            <person name="Treitli S.C."/>
            <person name="Kolisko M."/>
            <person name="Husnik F."/>
            <person name="Keeling P."/>
            <person name="Hampl V."/>
        </authorList>
    </citation>
    <scope>NUCLEOTIDE SEQUENCE [LARGE SCALE GENOMIC DNA]</scope>
    <source>
        <strain evidence="2">ST1C</strain>
    </source>
</reference>
<feature type="region of interest" description="Disordered" evidence="1">
    <location>
        <begin position="228"/>
        <end position="340"/>
    </location>
</feature>
<name>A0A5J4UXE3_9EUKA</name>
<dbReference type="AlphaFoldDB" id="A0A5J4UXE3"/>
<dbReference type="EMBL" id="SNRW01012004">
    <property type="protein sequence ID" value="KAA6374405.1"/>
    <property type="molecule type" value="Genomic_DNA"/>
</dbReference>
<feature type="compositionally biased region" description="Polar residues" evidence="1">
    <location>
        <begin position="309"/>
        <end position="324"/>
    </location>
</feature>
<feature type="compositionally biased region" description="Polar residues" evidence="1">
    <location>
        <begin position="272"/>
        <end position="283"/>
    </location>
</feature>
<evidence type="ECO:0000313" key="2">
    <source>
        <dbReference type="EMBL" id="KAA6374405.1"/>
    </source>
</evidence>
<organism evidence="2 3">
    <name type="scientific">Streblomastix strix</name>
    <dbReference type="NCBI Taxonomy" id="222440"/>
    <lineage>
        <taxon>Eukaryota</taxon>
        <taxon>Metamonada</taxon>
        <taxon>Preaxostyla</taxon>
        <taxon>Oxymonadida</taxon>
        <taxon>Streblomastigidae</taxon>
        <taxon>Streblomastix</taxon>
    </lineage>
</organism>
<sequence>MGTYARAQSSIVFDQPTTSKTVIGLITFAAEQIVQSEPEGQDQEQLAYEIERIVADGTEDNRDNDQSELAIELKHFTNGNDRLRKNDSGTQLQATFNVGANPEINITKTFANTPPHNVNGSDRLRGNGCWTQLQAATNDNGHENHQVIDNTNNEDNNEQINDNIIGGQQQQNNQRSSNETQHEQDGVNNKLEEIGSPHTTYSEYELIKPNTSQPKCQHPLITTPQELRQVKGKAVVPKQNTQQVNEHDTRSRTGQPKSAPDKSLGSPEARANSDTLNHFTPQQEQRKKADVAPVTEDKSVKHSKGHKTSAGSKKQKQGFNSDNQIEIEPHSETDQPDQLD</sequence>
<gene>
    <name evidence="2" type="ORF">EZS28_030067</name>
</gene>
<dbReference type="Proteomes" id="UP000324800">
    <property type="component" value="Unassembled WGS sequence"/>
</dbReference>
<evidence type="ECO:0000313" key="3">
    <source>
        <dbReference type="Proteomes" id="UP000324800"/>
    </source>
</evidence>
<feature type="compositionally biased region" description="Basic and acidic residues" evidence="1">
    <location>
        <begin position="284"/>
        <end position="300"/>
    </location>
</feature>
<protein>
    <submittedName>
        <fullName evidence="2">Uncharacterized protein</fullName>
    </submittedName>
</protein>
<comment type="caution">
    <text evidence="2">The sequence shown here is derived from an EMBL/GenBank/DDBJ whole genome shotgun (WGS) entry which is preliminary data.</text>
</comment>
<proteinExistence type="predicted"/>